<gene>
    <name evidence="1" type="ORF">Syun_020816</name>
</gene>
<evidence type="ECO:0000313" key="1">
    <source>
        <dbReference type="EMBL" id="KAK9114019.1"/>
    </source>
</evidence>
<evidence type="ECO:0000313" key="2">
    <source>
        <dbReference type="Proteomes" id="UP001420932"/>
    </source>
</evidence>
<protein>
    <submittedName>
        <fullName evidence="1">Uncharacterized protein</fullName>
    </submittedName>
</protein>
<dbReference type="Proteomes" id="UP001420932">
    <property type="component" value="Unassembled WGS sequence"/>
</dbReference>
<name>A0AAP0IEI6_9MAGN</name>
<reference evidence="1 2" key="1">
    <citation type="submission" date="2024-01" db="EMBL/GenBank/DDBJ databases">
        <title>Genome assemblies of Stephania.</title>
        <authorList>
            <person name="Yang L."/>
        </authorList>
    </citation>
    <scope>NUCLEOTIDE SEQUENCE [LARGE SCALE GENOMIC DNA]</scope>
    <source>
        <strain evidence="1">YNDBR</strain>
        <tissue evidence="1">Leaf</tissue>
    </source>
</reference>
<dbReference type="EMBL" id="JBBNAF010000009">
    <property type="protein sequence ID" value="KAK9114019.1"/>
    <property type="molecule type" value="Genomic_DNA"/>
</dbReference>
<dbReference type="AlphaFoldDB" id="A0AAP0IEI6"/>
<organism evidence="1 2">
    <name type="scientific">Stephania yunnanensis</name>
    <dbReference type="NCBI Taxonomy" id="152371"/>
    <lineage>
        <taxon>Eukaryota</taxon>
        <taxon>Viridiplantae</taxon>
        <taxon>Streptophyta</taxon>
        <taxon>Embryophyta</taxon>
        <taxon>Tracheophyta</taxon>
        <taxon>Spermatophyta</taxon>
        <taxon>Magnoliopsida</taxon>
        <taxon>Ranunculales</taxon>
        <taxon>Menispermaceae</taxon>
        <taxon>Menispermoideae</taxon>
        <taxon>Cissampelideae</taxon>
        <taxon>Stephania</taxon>
    </lineage>
</organism>
<comment type="caution">
    <text evidence="1">The sequence shown here is derived from an EMBL/GenBank/DDBJ whole genome shotgun (WGS) entry which is preliminary data.</text>
</comment>
<sequence length="166" mass="18530">MTGGELVGAGETTGRGCRSTRWGELRVGGWMDELACFAPGMLALGSFGYDPGDREKMLTAKLQRRHQELTQTTPDQPVDDDAVYYKVAGECPKGRVYGLRSLGRKKRRYVDPDASTSQPCVTFTCLTMVATQNGFTRFNIVWSFDLRSPETPTLGAHYFDTIKRYL</sequence>
<accession>A0AAP0IEI6</accession>
<proteinExistence type="predicted"/>
<keyword evidence="2" id="KW-1185">Reference proteome</keyword>